<dbReference type="RefSeq" id="WP_016518335.1">
    <property type="nucleotide sequence ID" value="NZ_KE332512.1"/>
</dbReference>
<organism evidence="1 2">
    <name type="scientific">Treponema vincentii F0403</name>
    <dbReference type="NCBI Taxonomy" id="1125702"/>
    <lineage>
        <taxon>Bacteria</taxon>
        <taxon>Pseudomonadati</taxon>
        <taxon>Spirochaetota</taxon>
        <taxon>Spirochaetia</taxon>
        <taxon>Spirochaetales</taxon>
        <taxon>Treponemataceae</taxon>
        <taxon>Treponema</taxon>
    </lineage>
</organism>
<gene>
    <name evidence="1" type="ORF">HMPREF1222_00826</name>
</gene>
<evidence type="ECO:0000313" key="2">
    <source>
        <dbReference type="Proteomes" id="UP000014605"/>
    </source>
</evidence>
<keyword evidence="2" id="KW-1185">Reference proteome</keyword>
<dbReference type="HOGENOM" id="CLU_1854344_0_0_12"/>
<accession>S3LSE1</accession>
<dbReference type="EMBL" id="ATFC01000004">
    <property type="protein sequence ID" value="EPF47367.1"/>
    <property type="molecule type" value="Genomic_DNA"/>
</dbReference>
<dbReference type="Proteomes" id="UP000014605">
    <property type="component" value="Unassembled WGS sequence"/>
</dbReference>
<protein>
    <submittedName>
        <fullName evidence="1">Uncharacterized protein</fullName>
    </submittedName>
</protein>
<sequence>MNYQPNAEIPDGEILFRYCNPAAFPDGQLEIPISLFMDRNLSCDWKLFRPDPSTSFHIAEGKTRIIQINVCEAIRNPVNPKRSTQIIDAWHQSIIYSPITSSDNDVHGENIAHSLINGLKKAPVCEAFVANSSWFYSP</sequence>
<dbReference type="AlphaFoldDB" id="S3LSE1"/>
<name>S3LSE1_9SPIR</name>
<evidence type="ECO:0000313" key="1">
    <source>
        <dbReference type="EMBL" id="EPF47367.1"/>
    </source>
</evidence>
<proteinExistence type="predicted"/>
<dbReference type="GeneID" id="301462624"/>
<reference evidence="1 2" key="1">
    <citation type="submission" date="2013-04" db="EMBL/GenBank/DDBJ databases">
        <title>The Genome Sequence of Treponema vincentii F0403.</title>
        <authorList>
            <consortium name="The Broad Institute Genomics Platform"/>
            <person name="Earl A."/>
            <person name="Ward D."/>
            <person name="Feldgarden M."/>
            <person name="Gevers D."/>
            <person name="Leonetti C."/>
            <person name="Izard J."/>
            <person name="Walker B."/>
            <person name="Young S."/>
            <person name="Zeng Q."/>
            <person name="Gargeya S."/>
            <person name="Fitzgerald M."/>
            <person name="Haas B."/>
            <person name="Abouelleil A."/>
            <person name="Allen A.W."/>
            <person name="Alvarado L."/>
            <person name="Arachchi H.M."/>
            <person name="Berlin A.M."/>
            <person name="Chapman S.B."/>
            <person name="Gainer-Dewar J."/>
            <person name="Goldberg J."/>
            <person name="Griggs A."/>
            <person name="Gujja S."/>
            <person name="Hansen M."/>
            <person name="Howarth C."/>
            <person name="Imamovic A."/>
            <person name="Ireland A."/>
            <person name="Larimer J."/>
            <person name="McCowan C."/>
            <person name="Murphy C."/>
            <person name="Pearson M."/>
            <person name="Poon T.W."/>
            <person name="Priest M."/>
            <person name="Roberts A."/>
            <person name="Saif S."/>
            <person name="Shea T."/>
            <person name="Sisk P."/>
            <person name="Sykes S."/>
            <person name="Wortman J."/>
            <person name="Nusbaum C."/>
            <person name="Birren B."/>
        </authorList>
    </citation>
    <scope>NUCLEOTIDE SEQUENCE [LARGE SCALE GENOMIC DNA]</scope>
    <source>
        <strain evidence="1 2">F0403</strain>
    </source>
</reference>
<comment type="caution">
    <text evidence="1">The sequence shown here is derived from an EMBL/GenBank/DDBJ whole genome shotgun (WGS) entry which is preliminary data.</text>
</comment>